<evidence type="ECO:0000313" key="2">
    <source>
        <dbReference type="EMBL" id="MDO7786777.1"/>
    </source>
</evidence>
<dbReference type="RefSeq" id="WP_304541881.1">
    <property type="nucleotide sequence ID" value="NZ_JARPTC010000007.1"/>
</dbReference>
<keyword evidence="1" id="KW-0472">Membrane</keyword>
<gene>
    <name evidence="2" type="ORF">P6N53_06025</name>
</gene>
<feature type="transmembrane region" description="Helical" evidence="1">
    <location>
        <begin position="54"/>
        <end position="74"/>
    </location>
</feature>
<protein>
    <submittedName>
        <fullName evidence="2">Uncharacterized protein</fullName>
    </submittedName>
</protein>
<comment type="caution">
    <text evidence="2">The sequence shown here is derived from an EMBL/GenBank/DDBJ whole genome shotgun (WGS) entry which is preliminary data.</text>
</comment>
<proteinExistence type="predicted"/>
<dbReference type="EMBL" id="JARPTC010000007">
    <property type="protein sequence ID" value="MDO7786777.1"/>
    <property type="molecule type" value="Genomic_DNA"/>
</dbReference>
<reference evidence="2" key="1">
    <citation type="journal article" date="2023" name="J. Hazard. Mater.">
        <title>Anaerobic biodegradation of pyrene and benzo[a]pyrene by a new sulfate-reducing Desulforamulus aquiferis strain DSA.</title>
        <authorList>
            <person name="Zhang Z."/>
            <person name="Sun J."/>
            <person name="Gong X."/>
            <person name="Wang C."/>
            <person name="Wang H."/>
        </authorList>
    </citation>
    <scope>NUCLEOTIDE SEQUENCE</scope>
    <source>
        <strain evidence="2">DSA</strain>
    </source>
</reference>
<sequence length="114" mass="12623">MTQLLAQIFISWPTILGSLLISICGIISFRLSFLVVGSLLSIGFAWYLTGLPFFIFKLLGFTLPLLHIVAIYFVSHKLRWAAGLLLTPHLIIAVYFGLGVLKQGLHAIELLLAQ</sequence>
<accession>A0AAW7ZBL5</accession>
<evidence type="ECO:0000256" key="1">
    <source>
        <dbReference type="SAM" id="Phobius"/>
    </source>
</evidence>
<keyword evidence="1" id="KW-1133">Transmembrane helix</keyword>
<organism evidence="2 3">
    <name type="scientific">Desulforamulus aquiferis</name>
    <dbReference type="NCBI Taxonomy" id="1397668"/>
    <lineage>
        <taxon>Bacteria</taxon>
        <taxon>Bacillati</taxon>
        <taxon>Bacillota</taxon>
        <taxon>Clostridia</taxon>
        <taxon>Eubacteriales</taxon>
        <taxon>Peptococcaceae</taxon>
        <taxon>Desulforamulus</taxon>
    </lineage>
</organism>
<feature type="transmembrane region" description="Helical" evidence="1">
    <location>
        <begin position="31"/>
        <end position="48"/>
    </location>
</feature>
<evidence type="ECO:0000313" key="3">
    <source>
        <dbReference type="Proteomes" id="UP001172911"/>
    </source>
</evidence>
<feature type="transmembrane region" description="Helical" evidence="1">
    <location>
        <begin position="81"/>
        <end position="101"/>
    </location>
</feature>
<dbReference type="AlphaFoldDB" id="A0AAW7ZBL5"/>
<keyword evidence="1" id="KW-0812">Transmembrane</keyword>
<dbReference type="Proteomes" id="UP001172911">
    <property type="component" value="Unassembled WGS sequence"/>
</dbReference>
<name>A0AAW7ZBL5_9FIRM</name>
<reference evidence="2" key="2">
    <citation type="submission" date="2023-03" db="EMBL/GenBank/DDBJ databases">
        <authorList>
            <person name="Zhang Z."/>
        </authorList>
    </citation>
    <scope>NUCLEOTIDE SEQUENCE</scope>
    <source>
        <strain evidence="2">DSA</strain>
    </source>
</reference>
<feature type="transmembrane region" description="Helical" evidence="1">
    <location>
        <begin position="6"/>
        <end position="24"/>
    </location>
</feature>
<keyword evidence="3" id="KW-1185">Reference proteome</keyword>